<sequence length="368" mass="40369">MTIDDHLDTRPSDQELQRLLSGKTPEPSFAHLVRMSDDTGLFEHARGPIPKRWHGYCVDDVTRGLIVVCREPEPSEQLVRLAEVYLAFLLHAQDRERGFHNRMGLDRVWHDEPETGEWWGRGVWALGTAANRGPTPWIRAVALERFDDGAKLRAGLGPQSRLNHAMAYAALGAAEVAEAHPGHPAALSVLADAAVTIGRPGPDPAWPWPEPRLEYGDAALPEALIAAGQHIGDEALLRDGLALLEWLLTLSTRERHLSPTPAGGWSPGDPRPAYHQQPIEAAAYADACARAYAVTRDRKWLTGVRMSIDWFLGVNDSGIPLIDKATGGGYDGLGLDWRNPNQGAESTIALISTLQHARWLDRIPTVAT</sequence>
<accession>A0ABS5L0Q6</accession>
<organism evidence="1 2">
    <name type="scientific">Catenulispora pinistramenti</name>
    <dbReference type="NCBI Taxonomy" id="2705254"/>
    <lineage>
        <taxon>Bacteria</taxon>
        <taxon>Bacillati</taxon>
        <taxon>Actinomycetota</taxon>
        <taxon>Actinomycetes</taxon>
        <taxon>Catenulisporales</taxon>
        <taxon>Catenulisporaceae</taxon>
        <taxon>Catenulispora</taxon>
    </lineage>
</organism>
<dbReference type="Proteomes" id="UP000730482">
    <property type="component" value="Unassembled WGS sequence"/>
</dbReference>
<comment type="caution">
    <text evidence="1">The sequence shown here is derived from an EMBL/GenBank/DDBJ whole genome shotgun (WGS) entry which is preliminary data.</text>
</comment>
<dbReference type="InterPro" id="IPR008928">
    <property type="entry name" value="6-hairpin_glycosidase_sf"/>
</dbReference>
<name>A0ABS5L0Q6_9ACTN</name>
<gene>
    <name evidence="1" type="ORF">KGQ19_34135</name>
</gene>
<reference evidence="1 2" key="1">
    <citation type="submission" date="2020-02" db="EMBL/GenBank/DDBJ databases">
        <title>Acidophilic actinobacteria isolated from forest soil.</title>
        <authorList>
            <person name="Golinska P."/>
        </authorList>
    </citation>
    <scope>NUCLEOTIDE SEQUENCE [LARGE SCALE GENOMIC DNA]</scope>
    <source>
        <strain evidence="1 2">NL8</strain>
    </source>
</reference>
<keyword evidence="2" id="KW-1185">Reference proteome</keyword>
<dbReference type="EMBL" id="JAAFYZ010000162">
    <property type="protein sequence ID" value="MBS2551916.1"/>
    <property type="molecule type" value="Genomic_DNA"/>
</dbReference>
<evidence type="ECO:0000313" key="1">
    <source>
        <dbReference type="EMBL" id="MBS2551916.1"/>
    </source>
</evidence>
<evidence type="ECO:0000313" key="2">
    <source>
        <dbReference type="Proteomes" id="UP000730482"/>
    </source>
</evidence>
<dbReference type="SUPFAM" id="SSF48208">
    <property type="entry name" value="Six-hairpin glycosidases"/>
    <property type="match status" value="1"/>
</dbReference>
<proteinExistence type="predicted"/>
<dbReference type="RefSeq" id="WP_212017009.1">
    <property type="nucleotide sequence ID" value="NZ_JAAFYZ010000162.1"/>
</dbReference>
<protein>
    <submittedName>
        <fullName evidence="1">Glycosyltransferase</fullName>
    </submittedName>
</protein>